<protein>
    <recommendedName>
        <fullName evidence="7">Protein kinase domain-containing protein</fullName>
    </recommendedName>
</protein>
<dbReference type="PROSITE" id="PS00107">
    <property type="entry name" value="PROTEIN_KINASE_ATP"/>
    <property type="match status" value="1"/>
</dbReference>
<feature type="compositionally biased region" description="Low complexity" evidence="6">
    <location>
        <begin position="460"/>
        <end position="481"/>
    </location>
</feature>
<dbReference type="Gene3D" id="1.10.510.10">
    <property type="entry name" value="Transferase(Phosphotransferase) domain 1"/>
    <property type="match status" value="1"/>
</dbReference>
<dbReference type="PROSITE" id="PS50011">
    <property type="entry name" value="PROTEIN_KINASE_DOM"/>
    <property type="match status" value="1"/>
</dbReference>
<dbReference type="PANTHER" id="PTHR43289:SF6">
    <property type="entry name" value="SERINE_THREONINE-PROTEIN KINASE NEKL-3"/>
    <property type="match status" value="1"/>
</dbReference>
<dbReference type="KEGG" id="ftj:FTUN_1145"/>
<evidence type="ECO:0000256" key="4">
    <source>
        <dbReference type="ARBA" id="ARBA00022840"/>
    </source>
</evidence>
<feature type="domain" description="Protein kinase" evidence="7">
    <location>
        <begin position="149"/>
        <end position="442"/>
    </location>
</feature>
<evidence type="ECO:0000256" key="6">
    <source>
        <dbReference type="SAM" id="MobiDB-lite"/>
    </source>
</evidence>
<dbReference type="InterPro" id="IPR000719">
    <property type="entry name" value="Prot_kinase_dom"/>
</dbReference>
<accession>A0A6M5YHV9</accession>
<keyword evidence="3" id="KW-0418">Kinase</keyword>
<dbReference type="SUPFAM" id="SSF56112">
    <property type="entry name" value="Protein kinase-like (PK-like)"/>
    <property type="match status" value="1"/>
</dbReference>
<proteinExistence type="predicted"/>
<gene>
    <name evidence="8" type="ORF">FTUN_1145</name>
</gene>
<dbReference type="SMART" id="SM00220">
    <property type="entry name" value="S_TKc"/>
    <property type="match status" value="1"/>
</dbReference>
<name>A0A6M5YHV9_9BACT</name>
<evidence type="ECO:0000313" key="9">
    <source>
        <dbReference type="Proteomes" id="UP000503447"/>
    </source>
</evidence>
<reference evidence="9" key="1">
    <citation type="submission" date="2020-05" db="EMBL/GenBank/DDBJ databases">
        <title>Frigoriglobus tundricola gen. nov., sp. nov., a psychrotolerant cellulolytic planctomycete of the family Gemmataceae with two divergent copies of 16S rRNA gene.</title>
        <authorList>
            <person name="Kulichevskaya I.S."/>
            <person name="Ivanova A.A."/>
            <person name="Naumoff D.G."/>
            <person name="Beletsky A.V."/>
            <person name="Rijpstra W.I.C."/>
            <person name="Sinninghe Damste J.S."/>
            <person name="Mardanov A.V."/>
            <person name="Ravin N.V."/>
            <person name="Dedysh S.N."/>
        </authorList>
    </citation>
    <scope>NUCLEOTIDE SEQUENCE [LARGE SCALE GENOMIC DNA]</scope>
    <source>
        <strain evidence="9">PL17</strain>
    </source>
</reference>
<dbReference type="SUPFAM" id="SSF52047">
    <property type="entry name" value="RNI-like"/>
    <property type="match status" value="1"/>
</dbReference>
<dbReference type="SMART" id="SM00367">
    <property type="entry name" value="LRR_CC"/>
    <property type="match status" value="2"/>
</dbReference>
<evidence type="ECO:0000313" key="8">
    <source>
        <dbReference type="EMBL" id="QJW93637.1"/>
    </source>
</evidence>
<dbReference type="Pfam" id="PF00069">
    <property type="entry name" value="Pkinase"/>
    <property type="match status" value="1"/>
</dbReference>
<evidence type="ECO:0000256" key="3">
    <source>
        <dbReference type="ARBA" id="ARBA00022777"/>
    </source>
</evidence>
<keyword evidence="2 5" id="KW-0547">Nucleotide-binding</keyword>
<feature type="binding site" evidence="5">
    <location>
        <position position="178"/>
    </location>
    <ligand>
        <name>ATP</name>
        <dbReference type="ChEBI" id="CHEBI:30616"/>
    </ligand>
</feature>
<dbReference type="PANTHER" id="PTHR43289">
    <property type="entry name" value="MITOGEN-ACTIVATED PROTEIN KINASE KINASE KINASE 20-RELATED"/>
    <property type="match status" value="1"/>
</dbReference>
<dbReference type="InterPro" id="IPR006553">
    <property type="entry name" value="Leu-rich_rpt_Cys-con_subtyp"/>
</dbReference>
<dbReference type="RefSeq" id="WP_171469795.1">
    <property type="nucleotide sequence ID" value="NZ_CP053452.2"/>
</dbReference>
<evidence type="ECO:0000259" key="7">
    <source>
        <dbReference type="PROSITE" id="PS50011"/>
    </source>
</evidence>
<dbReference type="AlphaFoldDB" id="A0A6M5YHV9"/>
<dbReference type="InterPro" id="IPR017441">
    <property type="entry name" value="Protein_kinase_ATP_BS"/>
</dbReference>
<feature type="compositionally biased region" description="Pro residues" evidence="6">
    <location>
        <begin position="449"/>
        <end position="459"/>
    </location>
</feature>
<sequence>MFEVFECVAHAIKDKGLRGLCELVPGGPYVFDVAGHAYQLLRERKKQAALKEEIAKVAAASVEEAKRAAAEIARRVAHEAPAEERIALEMYLTQLPGAVRQSLKRAADPTGKTVPPDLALDTPDDFVKMLPLRVPHFRPGSDLPGRPGWRLDELLGAGGFGEVWLARHSFLPHPRAVKFCTDAKVRAKLTSHEGRVIARVMEQGTHPNVVPLLDAVLDGDTPWLMYEYVGGGSLTDLILRWQSVPEAEREALCVPALTQLAAAVGTFHRLSPAIVHRDLKPANILLSAEPGVRTPEQKTAASSGPALRAPHPALKITDFGIGGVAVDYLRTHPAGVSLMTGWLETSMRGSYTPLYASPQQSRGAAPDPRDDVHALGVIAFQMVTGKLAEAPSPRFERDLRRRGVSDALIDLIGDCVDSEASARPRDAAELAERLGQLKHPQKASAPSVQPEPKPAPADPAPKSAEAKSAPAKPQSKPAVVPSGLEGGSPAVSISAPPVPTGPTKWLVPLRGTWFTRPTDRPEAPWAASGTRLPGEVVTRPGEAYRLAPNPDTTGDEDLAKLKALSGLPGLEAVDLSGCVRVTDTGLVHLAHLRGLKAVGLADTQVTDSGVTLLLTRFPDLEAVGLSGATQVTQTVIPYLARMRKLKLLALPPRADTIDVRVEFAKRRPACQLV</sequence>
<dbReference type="Gene3D" id="3.80.10.10">
    <property type="entry name" value="Ribonuclease Inhibitor"/>
    <property type="match status" value="1"/>
</dbReference>
<dbReference type="EMBL" id="CP053452">
    <property type="protein sequence ID" value="QJW93637.1"/>
    <property type="molecule type" value="Genomic_DNA"/>
</dbReference>
<evidence type="ECO:0000256" key="5">
    <source>
        <dbReference type="PROSITE-ProRule" id="PRU10141"/>
    </source>
</evidence>
<keyword evidence="1" id="KW-0808">Transferase</keyword>
<dbReference type="GO" id="GO:0005524">
    <property type="term" value="F:ATP binding"/>
    <property type="evidence" value="ECO:0007669"/>
    <property type="project" value="UniProtKB-UniRule"/>
</dbReference>
<evidence type="ECO:0000256" key="2">
    <source>
        <dbReference type="ARBA" id="ARBA00022741"/>
    </source>
</evidence>
<dbReference type="GO" id="GO:0004674">
    <property type="term" value="F:protein serine/threonine kinase activity"/>
    <property type="evidence" value="ECO:0007669"/>
    <property type="project" value="TreeGrafter"/>
</dbReference>
<dbReference type="InterPro" id="IPR032675">
    <property type="entry name" value="LRR_dom_sf"/>
</dbReference>
<organism evidence="8 9">
    <name type="scientific">Frigoriglobus tundricola</name>
    <dbReference type="NCBI Taxonomy" id="2774151"/>
    <lineage>
        <taxon>Bacteria</taxon>
        <taxon>Pseudomonadati</taxon>
        <taxon>Planctomycetota</taxon>
        <taxon>Planctomycetia</taxon>
        <taxon>Gemmatales</taxon>
        <taxon>Gemmataceae</taxon>
        <taxon>Frigoriglobus</taxon>
    </lineage>
</organism>
<dbReference type="PROSITE" id="PS00108">
    <property type="entry name" value="PROTEIN_KINASE_ST"/>
    <property type="match status" value="1"/>
</dbReference>
<dbReference type="Proteomes" id="UP000503447">
    <property type="component" value="Chromosome"/>
</dbReference>
<dbReference type="InterPro" id="IPR011009">
    <property type="entry name" value="Kinase-like_dom_sf"/>
</dbReference>
<feature type="region of interest" description="Disordered" evidence="6">
    <location>
        <begin position="436"/>
        <end position="500"/>
    </location>
</feature>
<evidence type="ECO:0000256" key="1">
    <source>
        <dbReference type="ARBA" id="ARBA00022679"/>
    </source>
</evidence>
<keyword evidence="4 5" id="KW-0067">ATP-binding</keyword>
<keyword evidence="9" id="KW-1185">Reference proteome</keyword>
<dbReference type="InterPro" id="IPR008271">
    <property type="entry name" value="Ser/Thr_kinase_AS"/>
</dbReference>
<dbReference type="CDD" id="cd14014">
    <property type="entry name" value="STKc_PknB_like"/>
    <property type="match status" value="1"/>
</dbReference>